<reference evidence="10" key="1">
    <citation type="submission" date="2022-11" db="UniProtKB">
        <authorList>
            <consortium name="WormBaseParasite"/>
        </authorList>
    </citation>
    <scope>IDENTIFICATION</scope>
</reference>
<dbReference type="PRINTS" id="PR00704">
    <property type="entry name" value="CALPAIN"/>
</dbReference>
<dbReference type="CDD" id="cd00044">
    <property type="entry name" value="CysPc"/>
    <property type="match status" value="1"/>
</dbReference>
<dbReference type="InterPro" id="IPR001300">
    <property type="entry name" value="Peptidase_C2_calpain_cat"/>
</dbReference>
<comment type="similarity">
    <text evidence="1">Belongs to the peptidase C2 family.</text>
</comment>
<dbReference type="PROSITE" id="PS00139">
    <property type="entry name" value="THIOL_PROTEASE_CYS"/>
    <property type="match status" value="1"/>
</dbReference>
<sequence>MKHQVDDKNNQSSSDESDLSSNISPITQSLDNIKINSKEHEVVQHRLYQTAKTVRNQIAKTFHEHHEKLLSSTQPNDSKEFEKINASHLLDQGFKLNDDGLFEDLNFTPEKALSVENIVWQRPQQLVKNPKFIADGQNRTDIKQGGIGDCWFLAAIANLTMCEKLFFKVVPMDQSFSKEHGYVGIFRFNFWQYGTWKEVIVDDLLPTIEGRRYGVSSGDPDEMWSSLLEKAYAKLHGSYEALDGGATRNALVDLTGENLPALIKRGLEIGCFFGCAIVENSSIEYGLQFGHAYSVTGFIEKTIDGKCLRLIRARNPWDIFANFRLECEMDNLQKSTWTSCIFEGHMSTRKDPPLYQFTLTKPEFIKDGILVVSLLQKYRRRTHKKDLAIEFSVMSYPNDEEKKIGDSYFAPIREISMNFIVDDQTCDNETYAVQPRIHQKPKKGKKRNAQAEQETKFTIRIYTNMTIESEQGTIRLCEKSFYPDAPDVQPEVIPDAQPEVIPDAQPEVIPDVQPEVIPDAQPKVLNGTAKPSD</sequence>
<proteinExistence type="inferred from homology"/>
<evidence type="ECO:0000256" key="7">
    <source>
        <dbReference type="SAM" id="MobiDB-lite"/>
    </source>
</evidence>
<dbReference type="InterPro" id="IPR000169">
    <property type="entry name" value="Pept_cys_AS"/>
</dbReference>
<dbReference type="GO" id="GO:0004198">
    <property type="term" value="F:calcium-dependent cysteine-type endopeptidase activity"/>
    <property type="evidence" value="ECO:0007669"/>
    <property type="project" value="InterPro"/>
</dbReference>
<feature type="active site" evidence="5 6">
    <location>
        <position position="315"/>
    </location>
</feature>
<dbReference type="AlphaFoldDB" id="A0A914E1H8"/>
<evidence type="ECO:0000256" key="6">
    <source>
        <dbReference type="PROSITE-ProRule" id="PRU00239"/>
    </source>
</evidence>
<organism evidence="9 10">
    <name type="scientific">Acrobeloides nanus</name>
    <dbReference type="NCBI Taxonomy" id="290746"/>
    <lineage>
        <taxon>Eukaryota</taxon>
        <taxon>Metazoa</taxon>
        <taxon>Ecdysozoa</taxon>
        <taxon>Nematoda</taxon>
        <taxon>Chromadorea</taxon>
        <taxon>Rhabditida</taxon>
        <taxon>Tylenchina</taxon>
        <taxon>Cephalobomorpha</taxon>
        <taxon>Cephaloboidea</taxon>
        <taxon>Cephalobidae</taxon>
        <taxon>Acrobeloides</taxon>
    </lineage>
</organism>
<dbReference type="InterPro" id="IPR022684">
    <property type="entry name" value="Calpain_cysteine_protease"/>
</dbReference>
<feature type="region of interest" description="Disordered" evidence="7">
    <location>
        <begin position="1"/>
        <end position="25"/>
    </location>
</feature>
<feature type="region of interest" description="Disordered" evidence="7">
    <location>
        <begin position="486"/>
        <end position="533"/>
    </location>
</feature>
<evidence type="ECO:0000256" key="3">
    <source>
        <dbReference type="ARBA" id="ARBA00022801"/>
    </source>
</evidence>
<dbReference type="Proteomes" id="UP000887540">
    <property type="component" value="Unplaced"/>
</dbReference>
<accession>A0A914E1H8</accession>
<keyword evidence="2 6" id="KW-0645">Protease</keyword>
<dbReference type="Gene3D" id="2.60.120.380">
    <property type="match status" value="1"/>
</dbReference>
<feature type="active site" evidence="5 6">
    <location>
        <position position="150"/>
    </location>
</feature>
<dbReference type="GO" id="GO:0006508">
    <property type="term" value="P:proteolysis"/>
    <property type="evidence" value="ECO:0007669"/>
    <property type="project" value="UniProtKB-KW"/>
</dbReference>
<keyword evidence="4 6" id="KW-0788">Thiol protease</keyword>
<evidence type="ECO:0000313" key="9">
    <source>
        <dbReference type="Proteomes" id="UP000887540"/>
    </source>
</evidence>
<dbReference type="PANTHER" id="PTHR10183">
    <property type="entry name" value="CALPAIN"/>
    <property type="match status" value="1"/>
</dbReference>
<dbReference type="Gene3D" id="3.90.70.10">
    <property type="entry name" value="Cysteine proteinases"/>
    <property type="match status" value="1"/>
</dbReference>
<keyword evidence="9" id="KW-1185">Reference proteome</keyword>
<evidence type="ECO:0000256" key="1">
    <source>
        <dbReference type="ARBA" id="ARBA00007623"/>
    </source>
</evidence>
<evidence type="ECO:0000259" key="8">
    <source>
        <dbReference type="PROSITE" id="PS50203"/>
    </source>
</evidence>
<feature type="compositionally biased region" description="Low complexity" evidence="7">
    <location>
        <begin position="10"/>
        <end position="24"/>
    </location>
</feature>
<dbReference type="GO" id="GO:0005737">
    <property type="term" value="C:cytoplasm"/>
    <property type="evidence" value="ECO:0007669"/>
    <property type="project" value="TreeGrafter"/>
</dbReference>
<protein>
    <submittedName>
        <fullName evidence="10">Calpain catalytic domain-containing protein</fullName>
    </submittedName>
</protein>
<dbReference type="PANTHER" id="PTHR10183:SF433">
    <property type="entry name" value="CALPAIN-A-RELATED"/>
    <property type="match status" value="1"/>
</dbReference>
<dbReference type="Pfam" id="PF00648">
    <property type="entry name" value="Peptidase_C2"/>
    <property type="match status" value="1"/>
</dbReference>
<dbReference type="PROSITE" id="PS50203">
    <property type="entry name" value="CALPAIN_CAT"/>
    <property type="match status" value="1"/>
</dbReference>
<keyword evidence="3 6" id="KW-0378">Hydrolase</keyword>
<dbReference type="WBParaSite" id="ACRNAN_scaffold5263.g27560.t1">
    <property type="protein sequence ID" value="ACRNAN_scaffold5263.g27560.t1"/>
    <property type="gene ID" value="ACRNAN_scaffold5263.g27560"/>
</dbReference>
<evidence type="ECO:0000256" key="5">
    <source>
        <dbReference type="PIRSR" id="PIRSR622684-1"/>
    </source>
</evidence>
<feature type="active site" evidence="5 6">
    <location>
        <position position="291"/>
    </location>
</feature>
<dbReference type="SMART" id="SM00230">
    <property type="entry name" value="CysPc"/>
    <property type="match status" value="1"/>
</dbReference>
<evidence type="ECO:0000256" key="4">
    <source>
        <dbReference type="ARBA" id="ARBA00022807"/>
    </source>
</evidence>
<evidence type="ECO:0000256" key="2">
    <source>
        <dbReference type="ARBA" id="ARBA00022670"/>
    </source>
</evidence>
<evidence type="ECO:0000313" key="10">
    <source>
        <dbReference type="WBParaSite" id="ACRNAN_scaffold5263.g27560.t1"/>
    </source>
</evidence>
<name>A0A914E1H8_9BILA</name>
<dbReference type="SUPFAM" id="SSF54001">
    <property type="entry name" value="Cysteine proteinases"/>
    <property type="match status" value="1"/>
</dbReference>
<feature type="domain" description="Calpain catalytic" evidence="8">
    <location>
        <begin position="88"/>
        <end position="338"/>
    </location>
</feature>
<dbReference type="InterPro" id="IPR038765">
    <property type="entry name" value="Papain-like_cys_pep_sf"/>
</dbReference>